<comment type="cofactor">
    <cofactor evidence="1 7">
        <name>heme</name>
        <dbReference type="ChEBI" id="CHEBI:30413"/>
    </cofactor>
</comment>
<dbReference type="PANTHER" id="PTHR24305:SF168">
    <property type="entry name" value="P450, PUTATIVE (EUROFUNG)-RELATED"/>
    <property type="match status" value="1"/>
</dbReference>
<dbReference type="InterPro" id="IPR050121">
    <property type="entry name" value="Cytochrome_P450_monoxygenase"/>
</dbReference>
<dbReference type="InterPro" id="IPR002403">
    <property type="entry name" value="Cyt_P450_E_grp-IV"/>
</dbReference>
<dbReference type="AlphaFoldDB" id="A0A8K0TL28"/>
<dbReference type="SUPFAM" id="SSF48264">
    <property type="entry name" value="Cytochrome P450"/>
    <property type="match status" value="1"/>
</dbReference>
<evidence type="ECO:0000313" key="8">
    <source>
        <dbReference type="EMBL" id="KAH7362181.1"/>
    </source>
</evidence>
<evidence type="ECO:0000256" key="5">
    <source>
        <dbReference type="ARBA" id="ARBA00023004"/>
    </source>
</evidence>
<dbReference type="GO" id="GO:0020037">
    <property type="term" value="F:heme binding"/>
    <property type="evidence" value="ECO:0007669"/>
    <property type="project" value="InterPro"/>
</dbReference>
<evidence type="ECO:0000256" key="7">
    <source>
        <dbReference type="PIRSR" id="PIRSR602403-1"/>
    </source>
</evidence>
<dbReference type="GO" id="GO:0005506">
    <property type="term" value="F:iron ion binding"/>
    <property type="evidence" value="ECO:0007669"/>
    <property type="project" value="InterPro"/>
</dbReference>
<evidence type="ECO:0000256" key="4">
    <source>
        <dbReference type="ARBA" id="ARBA00022723"/>
    </source>
</evidence>
<dbReference type="Gene3D" id="1.10.630.10">
    <property type="entry name" value="Cytochrome P450"/>
    <property type="match status" value="1"/>
</dbReference>
<evidence type="ECO:0000256" key="3">
    <source>
        <dbReference type="ARBA" id="ARBA00022617"/>
    </source>
</evidence>
<gene>
    <name evidence="8" type="ORF">B0T11DRAFT_280340</name>
</gene>
<feature type="binding site" description="axial binding residue" evidence="7">
    <location>
        <position position="508"/>
    </location>
    <ligand>
        <name>heme</name>
        <dbReference type="ChEBI" id="CHEBI:30413"/>
    </ligand>
    <ligandPart>
        <name>Fe</name>
        <dbReference type="ChEBI" id="CHEBI:18248"/>
    </ligandPart>
</feature>
<dbReference type="InterPro" id="IPR001128">
    <property type="entry name" value="Cyt_P450"/>
</dbReference>
<keyword evidence="6" id="KW-0560">Oxidoreductase</keyword>
<dbReference type="PRINTS" id="PR00385">
    <property type="entry name" value="P450"/>
</dbReference>
<dbReference type="Proteomes" id="UP000813385">
    <property type="component" value="Unassembled WGS sequence"/>
</dbReference>
<keyword evidence="3 7" id="KW-0349">Heme</keyword>
<dbReference type="GO" id="GO:0004497">
    <property type="term" value="F:monooxygenase activity"/>
    <property type="evidence" value="ECO:0007669"/>
    <property type="project" value="UniProtKB-KW"/>
</dbReference>
<keyword evidence="4 7" id="KW-0479">Metal-binding</keyword>
<keyword evidence="9" id="KW-1185">Reference proteome</keyword>
<dbReference type="PRINTS" id="PR00465">
    <property type="entry name" value="EP450IV"/>
</dbReference>
<keyword evidence="5 7" id="KW-0408">Iron</keyword>
<comment type="similarity">
    <text evidence="2">Belongs to the cytochrome P450 family.</text>
</comment>
<name>A0A8K0TL28_9PEZI</name>
<evidence type="ECO:0000256" key="2">
    <source>
        <dbReference type="ARBA" id="ARBA00010617"/>
    </source>
</evidence>
<dbReference type="OrthoDB" id="1470350at2759"/>
<dbReference type="PANTHER" id="PTHR24305">
    <property type="entry name" value="CYTOCHROME P450"/>
    <property type="match status" value="1"/>
</dbReference>
<dbReference type="EMBL" id="JAGPXD010000003">
    <property type="protein sequence ID" value="KAH7362181.1"/>
    <property type="molecule type" value="Genomic_DNA"/>
</dbReference>
<dbReference type="Pfam" id="PF00067">
    <property type="entry name" value="p450"/>
    <property type="match status" value="1"/>
</dbReference>
<comment type="caution">
    <text evidence="8">The sequence shown here is derived from an EMBL/GenBank/DDBJ whole genome shotgun (WGS) entry which is preliminary data.</text>
</comment>
<evidence type="ECO:0000256" key="1">
    <source>
        <dbReference type="ARBA" id="ARBA00001971"/>
    </source>
</evidence>
<evidence type="ECO:0000256" key="6">
    <source>
        <dbReference type="ARBA" id="ARBA00023033"/>
    </source>
</evidence>
<sequence length="563" mass="62685">MRNDHASPPLDTRGAGSQALQLCPASRSQTPHCHTAHHGAFCSMGSISMELLSLDGMRVEALRLLESLGSSPRAKALLIAGAVGLLVRAYRGWRRLSHVPGPFLWSLSSLPLLRANLIGRSHQMLNDLTNEHGPVVRIAPNAVLTTDYRYLQKLEARKGAAACTKGPWYGTFRFQKGIDHSFSQLDEARHSALRAKVGQGYSGNYLVEQAIDRQLERFFRIVDEQYLSGPGEYRPMDLSTITQFLALDIVGDMTFGKAFGFLDEGRDIFDWIEWNEGFFPVASTCATLPFLATLFQTWPFSEALPKRTDAKGLGRFIKAAEDTIEERSQPGAEQRRDMMATFLKHGITKEEATSEALVQVVAGTDSVAVALRMAILYVLSTPRVYKRLLEELHAARDSGVIGYPIKDAEAKKLPYLQAVIRESLRIFAPQTPLLNKVVPKGGDVVSGIALPEGTQVGMDGWGILRSKEHWGPDSLIFRPERWLEADEARREEMASALDALFGYGRYKCLGRSIAFMELNKSLPEILMRYDFTVIDPTYPIKKMHSAAFWMMEGFMVTVTPKAA</sequence>
<reference evidence="8" key="1">
    <citation type="journal article" date="2021" name="Nat. Commun.">
        <title>Genetic determinants of endophytism in the Arabidopsis root mycobiome.</title>
        <authorList>
            <person name="Mesny F."/>
            <person name="Miyauchi S."/>
            <person name="Thiergart T."/>
            <person name="Pickel B."/>
            <person name="Atanasova L."/>
            <person name="Karlsson M."/>
            <person name="Huettel B."/>
            <person name="Barry K.W."/>
            <person name="Haridas S."/>
            <person name="Chen C."/>
            <person name="Bauer D."/>
            <person name="Andreopoulos W."/>
            <person name="Pangilinan J."/>
            <person name="LaButti K."/>
            <person name="Riley R."/>
            <person name="Lipzen A."/>
            <person name="Clum A."/>
            <person name="Drula E."/>
            <person name="Henrissat B."/>
            <person name="Kohler A."/>
            <person name="Grigoriev I.V."/>
            <person name="Martin F.M."/>
            <person name="Hacquard S."/>
        </authorList>
    </citation>
    <scope>NUCLEOTIDE SEQUENCE</scope>
    <source>
        <strain evidence="8">MPI-CAGE-AT-0016</strain>
    </source>
</reference>
<evidence type="ECO:0000313" key="9">
    <source>
        <dbReference type="Proteomes" id="UP000813385"/>
    </source>
</evidence>
<dbReference type="CDD" id="cd11060">
    <property type="entry name" value="CYP57A1-like"/>
    <property type="match status" value="1"/>
</dbReference>
<organism evidence="8 9">
    <name type="scientific">Plectosphaerella cucumerina</name>
    <dbReference type="NCBI Taxonomy" id="40658"/>
    <lineage>
        <taxon>Eukaryota</taxon>
        <taxon>Fungi</taxon>
        <taxon>Dikarya</taxon>
        <taxon>Ascomycota</taxon>
        <taxon>Pezizomycotina</taxon>
        <taxon>Sordariomycetes</taxon>
        <taxon>Hypocreomycetidae</taxon>
        <taxon>Glomerellales</taxon>
        <taxon>Plectosphaerellaceae</taxon>
        <taxon>Plectosphaerella</taxon>
    </lineage>
</organism>
<dbReference type="InterPro" id="IPR036396">
    <property type="entry name" value="Cyt_P450_sf"/>
</dbReference>
<accession>A0A8K0TL28</accession>
<keyword evidence="6" id="KW-0503">Monooxygenase</keyword>
<protein>
    <submittedName>
        <fullName evidence="8">Pisatin demethylase</fullName>
    </submittedName>
</protein>
<dbReference type="GO" id="GO:0016705">
    <property type="term" value="F:oxidoreductase activity, acting on paired donors, with incorporation or reduction of molecular oxygen"/>
    <property type="evidence" value="ECO:0007669"/>
    <property type="project" value="InterPro"/>
</dbReference>
<proteinExistence type="inferred from homology"/>